<evidence type="ECO:0000313" key="2">
    <source>
        <dbReference type="EMBL" id="KAK1137708.1"/>
    </source>
</evidence>
<keyword evidence="3" id="KW-1185">Reference proteome</keyword>
<proteinExistence type="predicted"/>
<comment type="caution">
    <text evidence="2">The sequence shown here is derived from an EMBL/GenBank/DDBJ whole genome shotgun (WGS) entry which is preliminary data.</text>
</comment>
<feature type="region of interest" description="Disordered" evidence="1">
    <location>
        <begin position="36"/>
        <end position="106"/>
    </location>
</feature>
<evidence type="ECO:0000313" key="3">
    <source>
        <dbReference type="Proteomes" id="UP001177670"/>
    </source>
</evidence>
<gene>
    <name evidence="2" type="ORF">K0M31_002204</name>
</gene>
<name>A0AA40GH45_9HYME</name>
<organism evidence="2 3">
    <name type="scientific">Melipona bicolor</name>
    <dbReference type="NCBI Taxonomy" id="60889"/>
    <lineage>
        <taxon>Eukaryota</taxon>
        <taxon>Metazoa</taxon>
        <taxon>Ecdysozoa</taxon>
        <taxon>Arthropoda</taxon>
        <taxon>Hexapoda</taxon>
        <taxon>Insecta</taxon>
        <taxon>Pterygota</taxon>
        <taxon>Neoptera</taxon>
        <taxon>Endopterygota</taxon>
        <taxon>Hymenoptera</taxon>
        <taxon>Apocrita</taxon>
        <taxon>Aculeata</taxon>
        <taxon>Apoidea</taxon>
        <taxon>Anthophila</taxon>
        <taxon>Apidae</taxon>
        <taxon>Melipona</taxon>
    </lineage>
</organism>
<feature type="compositionally biased region" description="Polar residues" evidence="1">
    <location>
        <begin position="42"/>
        <end position="57"/>
    </location>
</feature>
<reference evidence="2" key="1">
    <citation type="submission" date="2021-10" db="EMBL/GenBank/DDBJ databases">
        <title>Melipona bicolor Genome sequencing and assembly.</title>
        <authorList>
            <person name="Araujo N.S."/>
            <person name="Arias M.C."/>
        </authorList>
    </citation>
    <scope>NUCLEOTIDE SEQUENCE</scope>
    <source>
        <strain evidence="2">USP_2M_L1-L4_2017</strain>
        <tissue evidence="2">Whole body</tissue>
    </source>
</reference>
<evidence type="ECO:0000256" key="1">
    <source>
        <dbReference type="SAM" id="MobiDB-lite"/>
    </source>
</evidence>
<dbReference type="Proteomes" id="UP001177670">
    <property type="component" value="Unassembled WGS sequence"/>
</dbReference>
<accession>A0AA40GH45</accession>
<sequence>MGRCQSTPGLVESRGRIPLEEMWVSPVDTKSTHAYSAGHSLFSPSPSPVTSRGLPSTGNNVNANNVAGSMDSPMSATSSGHSSEDQTARAPQSATAQPSAGRQSTHSGKYFILNAIDWKYTSSF</sequence>
<dbReference type="EMBL" id="JAHYIQ010000001">
    <property type="protein sequence ID" value="KAK1137708.1"/>
    <property type="molecule type" value="Genomic_DNA"/>
</dbReference>
<feature type="compositionally biased region" description="Low complexity" evidence="1">
    <location>
        <begin position="58"/>
        <end position="68"/>
    </location>
</feature>
<feature type="compositionally biased region" description="Polar residues" evidence="1">
    <location>
        <begin position="89"/>
        <end position="106"/>
    </location>
</feature>
<dbReference type="AlphaFoldDB" id="A0AA40GH45"/>
<feature type="compositionally biased region" description="Polar residues" evidence="1">
    <location>
        <begin position="72"/>
        <end position="81"/>
    </location>
</feature>
<protein>
    <submittedName>
        <fullName evidence="2">Uncharacterized protein</fullName>
    </submittedName>
</protein>